<feature type="compositionally biased region" description="Basic and acidic residues" evidence="9">
    <location>
        <begin position="896"/>
        <end position="909"/>
    </location>
</feature>
<dbReference type="PANTHER" id="PTHR46033:SF8">
    <property type="entry name" value="PROTEIN MAINTENANCE OF MERISTEMS-LIKE"/>
    <property type="match status" value="1"/>
</dbReference>
<feature type="region of interest" description="Disordered" evidence="9">
    <location>
        <begin position="1382"/>
        <end position="1687"/>
    </location>
</feature>
<dbReference type="GO" id="GO:0089701">
    <property type="term" value="C:U2AF complex"/>
    <property type="evidence" value="ECO:0007669"/>
    <property type="project" value="InterPro"/>
</dbReference>
<dbReference type="InterPro" id="IPR044824">
    <property type="entry name" value="MAIN-like"/>
</dbReference>
<evidence type="ECO:0000256" key="8">
    <source>
        <dbReference type="PROSITE-ProRule" id="PRU00723"/>
    </source>
</evidence>
<dbReference type="InterPro" id="IPR003954">
    <property type="entry name" value="RRM_euk-type"/>
</dbReference>
<dbReference type="SUPFAM" id="SSF54928">
    <property type="entry name" value="RNA-binding domain, RBD"/>
    <property type="match status" value="1"/>
</dbReference>
<dbReference type="InterPro" id="IPR000571">
    <property type="entry name" value="Znf_CCCH"/>
</dbReference>
<feature type="compositionally biased region" description="Basic and acidic residues" evidence="9">
    <location>
        <begin position="1510"/>
        <end position="1539"/>
    </location>
</feature>
<protein>
    <submittedName>
        <fullName evidence="12">Uncharacterized protein</fullName>
    </submittedName>
</protein>
<feature type="region of interest" description="Disordered" evidence="9">
    <location>
        <begin position="1336"/>
        <end position="1365"/>
    </location>
</feature>
<feature type="zinc finger region" description="C3H1-type" evidence="8">
    <location>
        <begin position="1235"/>
        <end position="1265"/>
    </location>
</feature>
<keyword evidence="4 8" id="KW-0862">Zinc</keyword>
<evidence type="ECO:0000256" key="7">
    <source>
        <dbReference type="PROSITE-ProRule" id="PRU00176"/>
    </source>
</evidence>
<keyword evidence="6" id="KW-0238">DNA-binding</keyword>
<dbReference type="GO" id="GO:0003677">
    <property type="term" value="F:DNA binding"/>
    <property type="evidence" value="ECO:0007669"/>
    <property type="project" value="UniProtKB-KW"/>
</dbReference>
<dbReference type="CDD" id="cd12540">
    <property type="entry name" value="RRM_U2AFBPL"/>
    <property type="match status" value="1"/>
</dbReference>
<name>A0A2N9HQF2_FAGSY</name>
<feature type="region of interest" description="Disordered" evidence="9">
    <location>
        <begin position="710"/>
        <end position="746"/>
    </location>
</feature>
<evidence type="ECO:0000313" key="12">
    <source>
        <dbReference type="EMBL" id="SPD14228.1"/>
    </source>
</evidence>
<feature type="compositionally biased region" description="Basic and acidic residues" evidence="9">
    <location>
        <begin position="1470"/>
        <end position="1499"/>
    </location>
</feature>
<feature type="domain" description="RRM" evidence="10">
    <location>
        <begin position="1133"/>
        <end position="1233"/>
    </location>
</feature>
<feature type="compositionally biased region" description="Basic and acidic residues" evidence="9">
    <location>
        <begin position="1676"/>
        <end position="1687"/>
    </location>
</feature>
<proteinExistence type="predicted"/>
<dbReference type="PANTHER" id="PTHR46033">
    <property type="entry name" value="PROTEIN MAIN-LIKE 2"/>
    <property type="match status" value="1"/>
</dbReference>
<dbReference type="PROSITE" id="PS50103">
    <property type="entry name" value="ZF_C3H1"/>
    <property type="match status" value="2"/>
</dbReference>
<dbReference type="InterPro" id="IPR012677">
    <property type="entry name" value="Nucleotide-bd_a/b_plait_sf"/>
</dbReference>
<dbReference type="CDD" id="cd05992">
    <property type="entry name" value="PB1"/>
    <property type="match status" value="1"/>
</dbReference>
<reference evidence="12" key="1">
    <citation type="submission" date="2018-02" db="EMBL/GenBank/DDBJ databases">
        <authorList>
            <person name="Cohen D.B."/>
            <person name="Kent A.D."/>
        </authorList>
    </citation>
    <scope>NUCLEOTIDE SEQUENCE</scope>
</reference>
<dbReference type="EMBL" id="OIVN01003891">
    <property type="protein sequence ID" value="SPD14228.1"/>
    <property type="molecule type" value="Genomic_DNA"/>
</dbReference>
<dbReference type="FunFam" id="3.30.70.330:FF:000318">
    <property type="entry name" value="Zinc finger CCCH domain-containing protein 5"/>
    <property type="match status" value="1"/>
</dbReference>
<keyword evidence="5 7" id="KW-0694">RNA-binding</keyword>
<keyword evidence="1 8" id="KW-0479">Metal-binding</keyword>
<feature type="region of interest" description="Disordered" evidence="9">
    <location>
        <begin position="667"/>
        <end position="695"/>
    </location>
</feature>
<feature type="compositionally biased region" description="Basic residues" evidence="9">
    <location>
        <begin position="1540"/>
        <end position="1556"/>
    </location>
</feature>
<feature type="compositionally biased region" description="Basic and acidic residues" evidence="9">
    <location>
        <begin position="926"/>
        <end position="985"/>
    </location>
</feature>
<evidence type="ECO:0000256" key="1">
    <source>
        <dbReference type="ARBA" id="ARBA00022723"/>
    </source>
</evidence>
<feature type="region of interest" description="Disordered" evidence="9">
    <location>
        <begin position="875"/>
        <end position="1013"/>
    </location>
</feature>
<feature type="compositionally biased region" description="Polar residues" evidence="9">
    <location>
        <begin position="1353"/>
        <end position="1362"/>
    </location>
</feature>
<feature type="compositionally biased region" description="Basic and acidic residues" evidence="9">
    <location>
        <begin position="1557"/>
        <end position="1583"/>
    </location>
</feature>
<keyword evidence="2" id="KW-0677">Repeat</keyword>
<feature type="compositionally biased region" description="Basic and acidic residues" evidence="9">
    <location>
        <begin position="992"/>
        <end position="1006"/>
    </location>
</feature>
<sequence length="1687" mass="194721">MCYWNGRVTSGAHGISYEGATPKPIRVSYGITYNELLDKIYGVTGFDKHQFKLKITCRYPACREYIPVPIDDDESIDIMFDVARQPGTNCMELYLERVSKPIGNQVNVTVPAERVSVPIENHVNVTVPAHTNKQTPVEKEATHDAQVDSFLDPGPVDNTVLVLQNQHRSAAIWAGEDPGVLTCRQRLATMMREWQLDSRIRRFVIQSGFYGAYRIGFIQIDWPLVTALVERWRQETHTFHFTVGESTVTLQDVAVLLGLRISGHVVTGNGDLQWDDLCEELLGVRPDRSVLHGSALKLSWLRSHFHKPPPDADDLTLQRYARAYILGLIGGFLFTDKSGADVQLIFLPLLRDFSKIEQLSWGSALLAYLYRELCRASKAGANEIAGPLILLQLWAWERLHIGRPERLGGRVRDPVVPDNEDVGNMTLNVGDATVDGEQVPMDPLGCRWRAPVIRRDNPVRALIFYRDQLDQQTDDEMIWQPYTPERLALLPDVCVKDQHLWRTMAPLICFDSVEWHHPDRVLRQFGLHQGIPKPCDTEVKLHSIDRRGRHHYDWRSYHGRYIQLWEACEESIAVGEVEEHPMHYHDPYMEWYRKVTRRLITPLTQRPHMRFQPSSGTTHLLVQSLTAIHNQCATTLGAFTGDCAMRAMTDIQTMCIRVLQMIGETRHLETRPSPTPASSTTNAAASSPPHTNNTEGPLYLALEEVAPLPATTQITTKAPSVRGRGRGKSQGRGRGRPRKSRAAVAAVTPESFLPPVIALAAALSRADDLEGPSYLNQKEAAPPEKSICMLEGEKVAEKAPPPPSEPTHPLDGEKEVDAAATQPQDGSREKLAELSEESSDGKYFCFSIEFSRPNFPGKYLTNAIFGHSKNLMAESLADKEEEEEEEEREIMEEGESERKTTEDLAEIVRRKEKRKAKKKMKRKQVRKEMAEKEREEEEARLNDPEEQRKLRMMEEEEKERMERDRKEFEERERAWIEAMERKKKEEEEEEERREKALEEASRRQQVENENELNEDDDWEYVEEGPAEIIWQGNEIIVKKKKVKVPKKIANHQNRKDNADRPTSNPLPPQSESFADFKNASVLSAEQMIENVAQQVPNFGTEQDKAHCPFHLKTGACRFGQRCSRVHFYPDKSCTLLMRNMYNGPGLAWEQDEGLEYTDEEVERCYEEFYEDVHTEFLKFGEIVNFKVCRNGSFHLRGNVYIQYRSLDSAVLASHSANGRYFAGKQVRCEFINVTKWKVAICGEYMKSRFKTCSHGTACNFIHCFRNPGGDYEWADIDKPPPKYWVRKMAALFGNSDEAGYKKEVEQENYGQLRHSSNMLTDVDRCYPRRSKSREFDYLNSGGSRRRNDSNNNAQKTTQWRWHTSNDRKRMEVLDEDMHEENMNLKGTYHRKSRTHDTDSEGEWLDKDGGRDRYRDRHYGSERKSSRHRNRDGKHRTHEAESEGGYSDRSEDRETHDGHARKSSRHSGKAKFLDDCEDQEKVGGDWSDRDGDQETHDARMTKSSRHRRKVEHTDDHEDSKNRTHDTDGEWSDGKGDTDRDRHHRKRSESSRHLRKVGHSHDRKDSKYRSHDPEGEWSDRDTNRDGHHHKRRKSSGRDRVRGDSKNRADDTDLSYDWLDSDGEKHHSQTRKRTGQRNEVSDFSDDEGEPAKKLKDKFHSRESSIEKLHDLESSYNSDKYIDKQDRWEPD</sequence>
<dbReference type="GO" id="GO:0000398">
    <property type="term" value="P:mRNA splicing, via spliceosome"/>
    <property type="evidence" value="ECO:0007669"/>
    <property type="project" value="InterPro"/>
</dbReference>
<dbReference type="Gene3D" id="3.30.70.330">
    <property type="match status" value="1"/>
</dbReference>
<dbReference type="InterPro" id="IPR019557">
    <property type="entry name" value="AminoTfrase-like_pln_mobile"/>
</dbReference>
<dbReference type="PRINTS" id="PR01848">
    <property type="entry name" value="U2AUXFACTOR"/>
</dbReference>
<dbReference type="GO" id="GO:0010073">
    <property type="term" value="P:meristem maintenance"/>
    <property type="evidence" value="ECO:0007669"/>
    <property type="project" value="InterPro"/>
</dbReference>
<dbReference type="PROSITE" id="PS50102">
    <property type="entry name" value="RRM"/>
    <property type="match status" value="1"/>
</dbReference>
<dbReference type="SMART" id="SM00361">
    <property type="entry name" value="RRM_1"/>
    <property type="match status" value="1"/>
</dbReference>
<feature type="compositionally biased region" description="Low complexity" evidence="9">
    <location>
        <begin position="676"/>
        <end position="691"/>
    </location>
</feature>
<dbReference type="InterPro" id="IPR009145">
    <property type="entry name" value="U2AF_small"/>
</dbReference>
<feature type="compositionally biased region" description="Basic and acidic residues" evidence="9">
    <location>
        <begin position="1646"/>
        <end position="1669"/>
    </location>
</feature>
<feature type="compositionally biased region" description="Basic and acidic residues" evidence="9">
    <location>
        <begin position="1593"/>
        <end position="1608"/>
    </location>
</feature>
<feature type="region of interest" description="Disordered" evidence="9">
    <location>
        <begin position="1048"/>
        <end position="1071"/>
    </location>
</feature>
<evidence type="ECO:0000259" key="10">
    <source>
        <dbReference type="PROSITE" id="PS50102"/>
    </source>
</evidence>
<evidence type="ECO:0000256" key="3">
    <source>
        <dbReference type="ARBA" id="ARBA00022771"/>
    </source>
</evidence>
<feature type="domain" description="C3H1-type" evidence="11">
    <location>
        <begin position="1235"/>
        <end position="1265"/>
    </location>
</feature>
<feature type="compositionally biased region" description="Acidic residues" evidence="9">
    <location>
        <begin position="879"/>
        <end position="895"/>
    </location>
</feature>
<feature type="zinc finger region" description="C3H1-type" evidence="8">
    <location>
        <begin position="1101"/>
        <end position="1129"/>
    </location>
</feature>
<evidence type="ECO:0000256" key="4">
    <source>
        <dbReference type="ARBA" id="ARBA00022833"/>
    </source>
</evidence>
<keyword evidence="3 8" id="KW-0863">Zinc-finger</keyword>
<evidence type="ECO:0000259" key="11">
    <source>
        <dbReference type="PROSITE" id="PS50103"/>
    </source>
</evidence>
<feature type="compositionally biased region" description="Basic residues" evidence="9">
    <location>
        <begin position="910"/>
        <end position="925"/>
    </location>
</feature>
<evidence type="ECO:0000256" key="2">
    <source>
        <dbReference type="ARBA" id="ARBA00022737"/>
    </source>
</evidence>
<dbReference type="SMART" id="SM00356">
    <property type="entry name" value="ZnF_C3H1"/>
    <property type="match status" value="2"/>
</dbReference>
<dbReference type="GO" id="GO:0008270">
    <property type="term" value="F:zinc ion binding"/>
    <property type="evidence" value="ECO:0007669"/>
    <property type="project" value="UniProtKB-KW"/>
</dbReference>
<accession>A0A2N9HQF2</accession>
<feature type="region of interest" description="Disordered" evidence="9">
    <location>
        <begin position="795"/>
        <end position="840"/>
    </location>
</feature>
<feature type="compositionally biased region" description="Basic residues" evidence="9">
    <location>
        <begin position="723"/>
        <end position="741"/>
    </location>
</feature>
<feature type="compositionally biased region" description="Basic and acidic residues" evidence="9">
    <location>
        <begin position="1437"/>
        <end position="1459"/>
    </location>
</feature>
<feature type="compositionally biased region" description="Basic residues" evidence="9">
    <location>
        <begin position="1424"/>
        <end position="1436"/>
    </location>
</feature>
<feature type="domain" description="C3H1-type" evidence="11">
    <location>
        <begin position="1101"/>
        <end position="1129"/>
    </location>
</feature>
<evidence type="ECO:0000256" key="5">
    <source>
        <dbReference type="ARBA" id="ARBA00022884"/>
    </source>
</evidence>
<feature type="compositionally biased region" description="Basic and acidic residues" evidence="9">
    <location>
        <begin position="1394"/>
        <end position="1423"/>
    </location>
</feature>
<feature type="compositionally biased region" description="Basic and acidic residues" evidence="9">
    <location>
        <begin position="808"/>
        <end position="817"/>
    </location>
</feature>
<organism evidence="12">
    <name type="scientific">Fagus sylvatica</name>
    <name type="common">Beechnut</name>
    <dbReference type="NCBI Taxonomy" id="28930"/>
    <lineage>
        <taxon>Eukaryota</taxon>
        <taxon>Viridiplantae</taxon>
        <taxon>Streptophyta</taxon>
        <taxon>Embryophyta</taxon>
        <taxon>Tracheophyta</taxon>
        <taxon>Spermatophyta</taxon>
        <taxon>Magnoliopsida</taxon>
        <taxon>eudicotyledons</taxon>
        <taxon>Gunneridae</taxon>
        <taxon>Pentapetalae</taxon>
        <taxon>rosids</taxon>
        <taxon>fabids</taxon>
        <taxon>Fagales</taxon>
        <taxon>Fagaceae</taxon>
        <taxon>Fagus</taxon>
    </lineage>
</organism>
<dbReference type="GO" id="GO:0003723">
    <property type="term" value="F:RNA binding"/>
    <property type="evidence" value="ECO:0007669"/>
    <property type="project" value="UniProtKB-UniRule"/>
</dbReference>
<evidence type="ECO:0000256" key="9">
    <source>
        <dbReference type="SAM" id="MobiDB-lite"/>
    </source>
</evidence>
<gene>
    <name evidence="12" type="ORF">FSB_LOCUS42110</name>
</gene>
<dbReference type="Pfam" id="PF10536">
    <property type="entry name" value="PMD"/>
    <property type="match status" value="1"/>
</dbReference>
<dbReference type="InterPro" id="IPR035979">
    <property type="entry name" value="RBD_domain_sf"/>
</dbReference>
<evidence type="ECO:0000256" key="6">
    <source>
        <dbReference type="ARBA" id="ARBA00023125"/>
    </source>
</evidence>
<dbReference type="InterPro" id="IPR000504">
    <property type="entry name" value="RRM_dom"/>
</dbReference>